<organism evidence="1">
    <name type="scientific">uncultured Sulfurovum sp</name>
    <dbReference type="NCBI Taxonomy" id="269237"/>
    <lineage>
        <taxon>Bacteria</taxon>
        <taxon>Pseudomonadati</taxon>
        <taxon>Campylobacterota</taxon>
        <taxon>Epsilonproteobacteria</taxon>
        <taxon>Campylobacterales</taxon>
        <taxon>Sulfurovaceae</taxon>
        <taxon>Sulfurovum</taxon>
        <taxon>environmental samples</taxon>
    </lineage>
</organism>
<dbReference type="EMBL" id="CACVAR010000229">
    <property type="protein sequence ID" value="CAA6813500.1"/>
    <property type="molecule type" value="Genomic_DNA"/>
</dbReference>
<sequence length="55" mass="6231">MFYKKVGKLKIIIVRTSTTMEVCAEEFDIPSSFLNANAMDIPIKIPKNDAFIIKP</sequence>
<name>A0A6S6SYC1_9BACT</name>
<reference evidence="1" key="1">
    <citation type="submission" date="2020-01" db="EMBL/GenBank/DDBJ databases">
        <authorList>
            <person name="Meier V. D."/>
            <person name="Meier V D."/>
        </authorList>
    </citation>
    <scope>NUCLEOTIDE SEQUENCE</scope>
    <source>
        <strain evidence="1">HLG_WM_MAG_03</strain>
    </source>
</reference>
<protein>
    <submittedName>
        <fullName evidence="1">Uncharacterized protein</fullName>
    </submittedName>
</protein>
<proteinExistence type="predicted"/>
<evidence type="ECO:0000313" key="1">
    <source>
        <dbReference type="EMBL" id="CAA6813500.1"/>
    </source>
</evidence>
<accession>A0A6S6SYC1</accession>
<gene>
    <name evidence="1" type="ORF">HELGO_WM17163</name>
</gene>
<dbReference type="AlphaFoldDB" id="A0A6S6SYC1"/>